<keyword evidence="2" id="KW-1185">Reference proteome</keyword>
<accession>A0A4Y2QIL2</accession>
<dbReference type="AlphaFoldDB" id="A0A4Y2QIL2"/>
<dbReference type="EMBL" id="BGPR01013974">
    <property type="protein sequence ID" value="GBN63118.1"/>
    <property type="molecule type" value="Genomic_DNA"/>
</dbReference>
<dbReference type="Proteomes" id="UP000499080">
    <property type="component" value="Unassembled WGS sequence"/>
</dbReference>
<evidence type="ECO:0000313" key="2">
    <source>
        <dbReference type="Proteomes" id="UP000499080"/>
    </source>
</evidence>
<sequence length="93" mass="11010">MLRPFWRLGDKCCDHFGDLATKLVTSGILLKDFELSTYFYWFHELSRDYVISYVMKSLPVEKYKRQALKPRRVSWNLICKQAGELTRNLSALC</sequence>
<comment type="caution">
    <text evidence="1">The sequence shown here is derived from an EMBL/GenBank/DDBJ whole genome shotgun (WGS) entry which is preliminary data.</text>
</comment>
<gene>
    <name evidence="1" type="ORF">AVEN_260280_1</name>
</gene>
<organism evidence="1 2">
    <name type="scientific">Araneus ventricosus</name>
    <name type="common">Orbweaver spider</name>
    <name type="synonym">Epeira ventricosa</name>
    <dbReference type="NCBI Taxonomy" id="182803"/>
    <lineage>
        <taxon>Eukaryota</taxon>
        <taxon>Metazoa</taxon>
        <taxon>Ecdysozoa</taxon>
        <taxon>Arthropoda</taxon>
        <taxon>Chelicerata</taxon>
        <taxon>Arachnida</taxon>
        <taxon>Araneae</taxon>
        <taxon>Araneomorphae</taxon>
        <taxon>Entelegynae</taxon>
        <taxon>Araneoidea</taxon>
        <taxon>Araneidae</taxon>
        <taxon>Araneus</taxon>
    </lineage>
</organism>
<evidence type="ECO:0000313" key="1">
    <source>
        <dbReference type="EMBL" id="GBN63118.1"/>
    </source>
</evidence>
<reference evidence="1 2" key="1">
    <citation type="journal article" date="2019" name="Sci. Rep.">
        <title>Orb-weaving spider Araneus ventricosus genome elucidates the spidroin gene catalogue.</title>
        <authorList>
            <person name="Kono N."/>
            <person name="Nakamura H."/>
            <person name="Ohtoshi R."/>
            <person name="Moran D.A.P."/>
            <person name="Shinohara A."/>
            <person name="Yoshida Y."/>
            <person name="Fujiwara M."/>
            <person name="Mori M."/>
            <person name="Tomita M."/>
            <person name="Arakawa K."/>
        </authorList>
    </citation>
    <scope>NUCLEOTIDE SEQUENCE [LARGE SCALE GENOMIC DNA]</scope>
</reference>
<name>A0A4Y2QIL2_ARAVE</name>
<proteinExistence type="predicted"/>
<protein>
    <submittedName>
        <fullName evidence="1">Uncharacterized protein</fullName>
    </submittedName>
</protein>